<gene>
    <name evidence="2" type="primary">SHKBP1</name>
</gene>
<organism evidence="2 3">
    <name type="scientific">Scleropages formosus</name>
    <name type="common">Asian bonytongue</name>
    <name type="synonym">Osteoglossum formosum</name>
    <dbReference type="NCBI Taxonomy" id="113540"/>
    <lineage>
        <taxon>Eukaryota</taxon>
        <taxon>Metazoa</taxon>
        <taxon>Chordata</taxon>
        <taxon>Craniata</taxon>
        <taxon>Vertebrata</taxon>
        <taxon>Euteleostomi</taxon>
        <taxon>Actinopterygii</taxon>
        <taxon>Neopterygii</taxon>
        <taxon>Teleostei</taxon>
        <taxon>Osteoglossocephala</taxon>
        <taxon>Osteoglossomorpha</taxon>
        <taxon>Osteoglossiformes</taxon>
        <taxon>Osteoglossidae</taxon>
        <taxon>Scleropages</taxon>
    </lineage>
</organism>
<accession>A0A8C9W4B6</accession>
<dbReference type="InterPro" id="IPR001680">
    <property type="entry name" value="WD40_rpt"/>
</dbReference>
<keyword evidence="3" id="KW-1185">Reference proteome</keyword>
<dbReference type="GeneTree" id="ENSGT00940000153881"/>
<dbReference type="Gene3D" id="3.30.710.10">
    <property type="entry name" value="Potassium Channel Kv1.1, Chain A"/>
    <property type="match status" value="1"/>
</dbReference>
<dbReference type="SUPFAM" id="SSF54695">
    <property type="entry name" value="POZ domain"/>
    <property type="match status" value="1"/>
</dbReference>
<dbReference type="InterPro" id="IPR047876">
    <property type="entry name" value="SHKBP1/KCTD3"/>
</dbReference>
<reference evidence="2 3" key="1">
    <citation type="submission" date="2019-04" db="EMBL/GenBank/DDBJ databases">
        <authorList>
            <consortium name="Wellcome Sanger Institute Data Sharing"/>
        </authorList>
    </citation>
    <scope>NUCLEOTIDE SEQUENCE [LARGE SCALE GENOMIC DNA]</scope>
</reference>
<dbReference type="Pfam" id="PF02214">
    <property type="entry name" value="BTB_2"/>
    <property type="match status" value="1"/>
</dbReference>
<dbReference type="InterPro" id="IPR003131">
    <property type="entry name" value="T1-type_BTB"/>
</dbReference>
<dbReference type="SUPFAM" id="SSF50978">
    <property type="entry name" value="WD40 repeat-like"/>
    <property type="match status" value="1"/>
</dbReference>
<dbReference type="AlphaFoldDB" id="A0A8C9W4B6"/>
<proteinExistence type="predicted"/>
<dbReference type="Gene3D" id="2.130.10.10">
    <property type="entry name" value="YVTN repeat-like/Quinoprotein amine dehydrogenase"/>
    <property type="match status" value="1"/>
</dbReference>
<sequence length="522" mass="57380">SFFSRLVFVSIISIFIDRDPSLFAPILNFLRTKELHPRSINVHLLMHEAEFYGITPLVRKLQLCDEFDRSSCGNVLFNGYLPPPGKLCTTALISEFGQGLLSGGSGVRVGDPGMVRIICGHHNWIAVAYAQFVVCYRVKESSGWQQVFTSPRLDWVIDRVALNAKVMGGSLGDNDKMVAVASGTEIILWAICPDGNGSEIGVFSLNVPVEALFFVGNQLIATSHTGKVGVWNAVTKHWQNQDVVPINSYDTAGSFLLLGCNNGSIYYIDVQKFPLRMKDNDLLVTELYRDPSEDAITALSVYLTPKTSDSGNWIEIAYGTSSGTVRVIVQHPETVGSGPQLFQTFSVHRSPVTKIMLSEKHLTSVCADNNHVRTWTVTRFRGMISTQPGSTPLSSFKILALEDIDGHGGCSAGTDIGPYGERDDQQVFIQRVVPDTDKVFVRFSSNGKRVCEVRSVDSTSITAFVVHECEGSSRIGSRPRRYLFTGHSNGSIQMWDLTTAIENVGKVDTTGGQCLQVLCFNF</sequence>
<reference evidence="2" key="3">
    <citation type="submission" date="2025-09" db="UniProtKB">
        <authorList>
            <consortium name="Ensembl"/>
        </authorList>
    </citation>
    <scope>IDENTIFICATION</scope>
</reference>
<protein>
    <submittedName>
        <fullName evidence="2">SH3KBP1 binding protein 1</fullName>
    </submittedName>
</protein>
<dbReference type="InterPro" id="IPR015943">
    <property type="entry name" value="WD40/YVTN_repeat-like_dom_sf"/>
</dbReference>
<evidence type="ECO:0000313" key="3">
    <source>
        <dbReference type="Proteomes" id="UP000694397"/>
    </source>
</evidence>
<dbReference type="OrthoDB" id="6077599at2759"/>
<name>A0A8C9W4B6_SCLFO</name>
<reference evidence="2" key="2">
    <citation type="submission" date="2025-08" db="UniProtKB">
        <authorList>
            <consortium name="Ensembl"/>
        </authorList>
    </citation>
    <scope>IDENTIFICATION</scope>
</reference>
<dbReference type="FunFam" id="2.130.10.10:FF:000205">
    <property type="entry name" value="BTB/POZ domain-containing protein KCTD3 isoform X1"/>
    <property type="match status" value="1"/>
</dbReference>
<feature type="domain" description="Potassium channel tetramerisation-type BTB" evidence="1">
    <location>
        <begin position="13"/>
        <end position="58"/>
    </location>
</feature>
<evidence type="ECO:0000259" key="1">
    <source>
        <dbReference type="Pfam" id="PF02214"/>
    </source>
</evidence>
<dbReference type="Ensembl" id="ENSSFOT00015060304.1">
    <property type="protein sequence ID" value="ENSSFOP00015068824.1"/>
    <property type="gene ID" value="ENSSFOG00015003747.2"/>
</dbReference>
<dbReference type="GO" id="GO:0051260">
    <property type="term" value="P:protein homooligomerization"/>
    <property type="evidence" value="ECO:0007669"/>
    <property type="project" value="InterPro"/>
</dbReference>
<dbReference type="InterPro" id="IPR036322">
    <property type="entry name" value="WD40_repeat_dom_sf"/>
</dbReference>
<dbReference type="Proteomes" id="UP000694397">
    <property type="component" value="Chromosome 10"/>
</dbReference>
<dbReference type="PANTHER" id="PTHR15859:SF5">
    <property type="entry name" value="SH3KBP1-BINDING PROTEIN 1"/>
    <property type="match status" value="1"/>
</dbReference>
<evidence type="ECO:0000313" key="2">
    <source>
        <dbReference type="Ensembl" id="ENSSFOP00015068824.1"/>
    </source>
</evidence>
<dbReference type="SMART" id="SM00320">
    <property type="entry name" value="WD40"/>
    <property type="match status" value="3"/>
</dbReference>
<dbReference type="PANTHER" id="PTHR15859">
    <property type="entry name" value="SETA BINDING PROTEIN 1"/>
    <property type="match status" value="1"/>
</dbReference>
<dbReference type="InterPro" id="IPR011333">
    <property type="entry name" value="SKP1/BTB/POZ_sf"/>
</dbReference>